<dbReference type="CDD" id="cd01400">
    <property type="entry name" value="6PGL"/>
    <property type="match status" value="1"/>
</dbReference>
<comment type="function">
    <text evidence="6">Hydrolysis of 6-phosphogluconolactone to 6-phosphogluconate.</text>
</comment>
<dbReference type="InterPro" id="IPR039104">
    <property type="entry name" value="6PGL"/>
</dbReference>
<gene>
    <name evidence="8" type="ORF">PHISCL_00932</name>
</gene>
<evidence type="ECO:0000256" key="1">
    <source>
        <dbReference type="ARBA" id="ARBA00000832"/>
    </source>
</evidence>
<evidence type="ECO:0000259" key="7">
    <source>
        <dbReference type="Pfam" id="PF01182"/>
    </source>
</evidence>
<reference evidence="9" key="1">
    <citation type="submission" date="2017-02" db="EMBL/GenBank/DDBJ databases">
        <authorList>
            <person name="Tafer H."/>
            <person name="Lopandic K."/>
        </authorList>
    </citation>
    <scope>NUCLEOTIDE SEQUENCE [LARGE SCALE GENOMIC DNA]</scope>
    <source>
        <strain evidence="9">CBS 366.77</strain>
    </source>
</reference>
<dbReference type="GO" id="GO:0017057">
    <property type="term" value="F:6-phosphogluconolactonase activity"/>
    <property type="evidence" value="ECO:0007669"/>
    <property type="project" value="UniProtKB-UniRule"/>
</dbReference>
<evidence type="ECO:0000256" key="6">
    <source>
        <dbReference type="RuleBase" id="RU365095"/>
    </source>
</evidence>
<comment type="catalytic activity">
    <reaction evidence="1 6">
        <text>6-phospho-D-glucono-1,5-lactone + H2O = 6-phospho-D-gluconate + H(+)</text>
        <dbReference type="Rhea" id="RHEA:12556"/>
        <dbReference type="ChEBI" id="CHEBI:15377"/>
        <dbReference type="ChEBI" id="CHEBI:15378"/>
        <dbReference type="ChEBI" id="CHEBI:57955"/>
        <dbReference type="ChEBI" id="CHEBI:58759"/>
        <dbReference type="EC" id="3.1.1.31"/>
    </reaction>
</comment>
<keyword evidence="5 6" id="KW-0378">Hydrolase</keyword>
<dbReference type="PANTHER" id="PTHR11054:SF0">
    <property type="entry name" value="6-PHOSPHOGLUCONOLACTONASE"/>
    <property type="match status" value="1"/>
</dbReference>
<dbReference type="Proteomes" id="UP000266188">
    <property type="component" value="Unassembled WGS sequence"/>
</dbReference>
<sequence length="256" mass="28422">MAGPSGTVYTSADIDTLAKQLRSYIIPRQNEALKDHNYFCVAVSGGYIPTILTKGLLRPIDSSIEFEKWSIFFADERIVPLDHEQSNYKLLNDEFLSKIPREMGSPTVHTIDTSRINEEPQKIADRYQTHLRRTFTPVDGDFPIFDLVLLGCGPDGHTCSLFPGHDLLHEKSAWVAAEINSPKPPPRRISLTLPVVTQASNICFVAPAEETDSALRDVFSEQGPDKLPAAVVDRIGGKKVTWFTTEPAVEGMNLSK</sequence>
<evidence type="ECO:0000313" key="8">
    <source>
        <dbReference type="EMBL" id="RJE26701.1"/>
    </source>
</evidence>
<name>A0A3A3ABD8_9EURO</name>
<dbReference type="AlphaFoldDB" id="A0A3A3ABD8"/>
<comment type="caution">
    <text evidence="8">The sequence shown here is derived from an EMBL/GenBank/DDBJ whole genome shotgun (WGS) entry which is preliminary data.</text>
</comment>
<evidence type="ECO:0000313" key="9">
    <source>
        <dbReference type="Proteomes" id="UP000266188"/>
    </source>
</evidence>
<dbReference type="Pfam" id="PF01182">
    <property type="entry name" value="Glucosamine_iso"/>
    <property type="match status" value="1"/>
</dbReference>
<evidence type="ECO:0000256" key="4">
    <source>
        <dbReference type="ARBA" id="ARBA00013198"/>
    </source>
</evidence>
<dbReference type="EC" id="3.1.1.31" evidence="4 6"/>
<dbReference type="UniPathway" id="UPA00115">
    <property type="reaction ID" value="UER00409"/>
</dbReference>
<evidence type="ECO:0000256" key="3">
    <source>
        <dbReference type="ARBA" id="ARBA00010662"/>
    </source>
</evidence>
<comment type="pathway">
    <text evidence="2 6">Carbohydrate degradation; pentose phosphate pathway; D-ribulose 5-phosphate from D-glucose 6-phosphate (oxidative stage): step 2/3.</text>
</comment>
<dbReference type="InterPro" id="IPR005900">
    <property type="entry name" value="6-phosphogluconolactonase_DevB"/>
</dbReference>
<dbReference type="GO" id="GO:0005975">
    <property type="term" value="P:carbohydrate metabolic process"/>
    <property type="evidence" value="ECO:0007669"/>
    <property type="project" value="UniProtKB-UniRule"/>
</dbReference>
<accession>A0A3A3ABD8</accession>
<evidence type="ECO:0000256" key="2">
    <source>
        <dbReference type="ARBA" id="ARBA00004961"/>
    </source>
</evidence>
<dbReference type="FunFam" id="3.40.50.1360:FF:000005">
    <property type="entry name" value="6-phosphogluconolactonase"/>
    <property type="match status" value="1"/>
</dbReference>
<keyword evidence="9" id="KW-1185">Reference proteome</keyword>
<proteinExistence type="inferred from homology"/>
<feature type="domain" description="Glucosamine/galactosamine-6-phosphate isomerase" evidence="7">
    <location>
        <begin position="13"/>
        <end position="242"/>
    </location>
</feature>
<evidence type="ECO:0000256" key="5">
    <source>
        <dbReference type="ARBA" id="ARBA00022801"/>
    </source>
</evidence>
<dbReference type="InterPro" id="IPR006148">
    <property type="entry name" value="Glc/Gal-6P_isomerase"/>
</dbReference>
<dbReference type="Gene3D" id="3.40.50.1360">
    <property type="match status" value="1"/>
</dbReference>
<comment type="similarity">
    <text evidence="3 6">Belongs to the glucosamine/galactosamine-6-phosphate isomerase family. 6-phosphogluconolactonase subfamily.</text>
</comment>
<dbReference type="EMBL" id="MVGC01000016">
    <property type="protein sequence ID" value="RJE26701.1"/>
    <property type="molecule type" value="Genomic_DNA"/>
</dbReference>
<dbReference type="InterPro" id="IPR037171">
    <property type="entry name" value="NagB/RpiA_transferase-like"/>
</dbReference>
<protein>
    <recommendedName>
        <fullName evidence="4 6">6-phosphogluconolactonase</fullName>
        <shortName evidence="6">6PGL</shortName>
        <ecNumber evidence="4 6">3.1.1.31</ecNumber>
    </recommendedName>
</protein>
<dbReference type="GO" id="GO:0006098">
    <property type="term" value="P:pentose-phosphate shunt"/>
    <property type="evidence" value="ECO:0007669"/>
    <property type="project" value="UniProtKB-UniPathway"/>
</dbReference>
<organism evidence="8 9">
    <name type="scientific">Aspergillus sclerotialis</name>
    <dbReference type="NCBI Taxonomy" id="2070753"/>
    <lineage>
        <taxon>Eukaryota</taxon>
        <taxon>Fungi</taxon>
        <taxon>Dikarya</taxon>
        <taxon>Ascomycota</taxon>
        <taxon>Pezizomycotina</taxon>
        <taxon>Eurotiomycetes</taxon>
        <taxon>Eurotiomycetidae</taxon>
        <taxon>Eurotiales</taxon>
        <taxon>Aspergillaceae</taxon>
        <taxon>Aspergillus</taxon>
        <taxon>Aspergillus subgen. Polypaecilum</taxon>
    </lineage>
</organism>
<dbReference type="STRING" id="2070753.A0A3A3ABD8"/>
<dbReference type="OrthoDB" id="432544at2759"/>
<dbReference type="PANTHER" id="PTHR11054">
    <property type="entry name" value="6-PHOSPHOGLUCONOLACTONASE"/>
    <property type="match status" value="1"/>
</dbReference>
<dbReference type="SUPFAM" id="SSF100950">
    <property type="entry name" value="NagB/RpiA/CoA transferase-like"/>
    <property type="match status" value="1"/>
</dbReference>
<dbReference type="NCBIfam" id="TIGR01198">
    <property type="entry name" value="pgl"/>
    <property type="match status" value="1"/>
</dbReference>